<evidence type="ECO:0000256" key="4">
    <source>
        <dbReference type="ARBA" id="ARBA00022801"/>
    </source>
</evidence>
<keyword evidence="2 9" id="KW-0645">Protease</keyword>
<feature type="region of interest" description="Disordered" evidence="7">
    <location>
        <begin position="860"/>
        <end position="910"/>
    </location>
</feature>
<feature type="compositionally biased region" description="Basic and acidic residues" evidence="7">
    <location>
        <begin position="800"/>
        <end position="815"/>
    </location>
</feature>
<feature type="compositionally biased region" description="Basic and acidic residues" evidence="7">
    <location>
        <begin position="864"/>
        <end position="888"/>
    </location>
</feature>
<dbReference type="PROSITE" id="PS50600">
    <property type="entry name" value="ULP_PROTEASE"/>
    <property type="match status" value="1"/>
</dbReference>
<dbReference type="PANTHER" id="PTHR47764">
    <property type="entry name" value="UBIQUITIN-LIKE-SPECIFIC PROTEASE 2B-RELATED"/>
    <property type="match status" value="1"/>
</dbReference>
<dbReference type="AlphaFoldDB" id="A0AAD7M415"/>
<keyword evidence="3" id="KW-0833">Ubl conjugation pathway</keyword>
<evidence type="ECO:0000256" key="1">
    <source>
        <dbReference type="ARBA" id="ARBA00005234"/>
    </source>
</evidence>
<gene>
    <name evidence="9" type="ORF">O6P43_012429</name>
</gene>
<organism evidence="9 10">
    <name type="scientific">Quillaja saponaria</name>
    <name type="common">Soap bark tree</name>
    <dbReference type="NCBI Taxonomy" id="32244"/>
    <lineage>
        <taxon>Eukaryota</taxon>
        <taxon>Viridiplantae</taxon>
        <taxon>Streptophyta</taxon>
        <taxon>Embryophyta</taxon>
        <taxon>Tracheophyta</taxon>
        <taxon>Spermatophyta</taxon>
        <taxon>Magnoliopsida</taxon>
        <taxon>eudicotyledons</taxon>
        <taxon>Gunneridae</taxon>
        <taxon>Pentapetalae</taxon>
        <taxon>rosids</taxon>
        <taxon>fabids</taxon>
        <taxon>Fabales</taxon>
        <taxon>Quillajaceae</taxon>
        <taxon>Quillaja</taxon>
    </lineage>
</organism>
<keyword evidence="4" id="KW-0378">Hydrolase</keyword>
<keyword evidence="10" id="KW-1185">Reference proteome</keyword>
<evidence type="ECO:0000259" key="8">
    <source>
        <dbReference type="PROSITE" id="PS50600"/>
    </source>
</evidence>
<comment type="similarity">
    <text evidence="1">Belongs to the peptidase C48 family.</text>
</comment>
<comment type="caution">
    <text evidence="9">The sequence shown here is derived from an EMBL/GenBank/DDBJ whole genome shotgun (WGS) entry which is preliminary data.</text>
</comment>
<dbReference type="GO" id="GO:0006508">
    <property type="term" value="P:proteolysis"/>
    <property type="evidence" value="ECO:0007669"/>
    <property type="project" value="UniProtKB-KW"/>
</dbReference>
<dbReference type="Pfam" id="PF25352">
    <property type="entry name" value="PH_ULP"/>
    <property type="match status" value="1"/>
</dbReference>
<evidence type="ECO:0000256" key="5">
    <source>
        <dbReference type="ARBA" id="ARBA00022807"/>
    </source>
</evidence>
<dbReference type="GO" id="GO:0008234">
    <property type="term" value="F:cysteine-type peptidase activity"/>
    <property type="evidence" value="ECO:0007669"/>
    <property type="project" value="UniProtKB-KW"/>
</dbReference>
<protein>
    <submittedName>
        <fullName evidence="9">Sentrin/sumo-specific protease</fullName>
    </submittedName>
</protein>
<dbReference type="KEGG" id="qsa:O6P43_012429"/>
<dbReference type="InterPro" id="IPR003653">
    <property type="entry name" value="Peptidase_C48_C"/>
</dbReference>
<dbReference type="PANTHER" id="PTHR47764:SF14">
    <property type="entry name" value="UBIQUITIN-LIKE PROTEASE FAMILY PROFILE DOMAIN-CONTAINING PROTEIN"/>
    <property type="match status" value="1"/>
</dbReference>
<feature type="compositionally biased region" description="Low complexity" evidence="7">
    <location>
        <begin position="183"/>
        <end position="195"/>
    </location>
</feature>
<dbReference type="Gene3D" id="3.30.310.130">
    <property type="entry name" value="Ubiquitin-related"/>
    <property type="match status" value="1"/>
</dbReference>
<feature type="region of interest" description="Disordered" evidence="7">
    <location>
        <begin position="800"/>
        <end position="824"/>
    </location>
</feature>
<evidence type="ECO:0000256" key="2">
    <source>
        <dbReference type="ARBA" id="ARBA00022670"/>
    </source>
</evidence>
<dbReference type="InterPro" id="IPR057375">
    <property type="entry name" value="ULP2A/B_PH"/>
</dbReference>
<feature type="compositionally biased region" description="Basic and acidic residues" evidence="7">
    <location>
        <begin position="895"/>
        <end position="910"/>
    </location>
</feature>
<dbReference type="FunFam" id="3.30.310.130:FF:000006">
    <property type="entry name" value="Probable ubiquitin-like-specific protease 2B"/>
    <property type="match status" value="1"/>
</dbReference>
<evidence type="ECO:0000256" key="3">
    <source>
        <dbReference type="ARBA" id="ARBA00022786"/>
    </source>
</evidence>
<dbReference type="Gene3D" id="1.10.418.20">
    <property type="match status" value="1"/>
</dbReference>
<keyword evidence="5" id="KW-0788">Thiol protease</keyword>
<dbReference type="InterPro" id="IPR038765">
    <property type="entry name" value="Papain-like_cys_pep_sf"/>
</dbReference>
<dbReference type="EMBL" id="JARAOO010000005">
    <property type="protein sequence ID" value="KAJ7968305.1"/>
    <property type="molecule type" value="Genomic_DNA"/>
</dbReference>
<proteinExistence type="inferred from homology"/>
<accession>A0AAD7M415</accession>
<sequence>MTRASRSASSSCSRKKFDVFEFNEDDEHVEKASVRLLDKFGNPKKGCNSRKSPVNKYKFLEFFAQGSKTFHEESSTDPIEVDEEGPQGVKTLDKEISNDPIEVDLEGLQETKCLQKELGNRASDFDTCSMSHQIACATSCSIAVEPDAVKEEISRVDDFLHFSSNSGNESLGMVSAEDDRIETSSSSPSTLSAAESEVSLENQVYDHGSGAFEIDISNMLVNVFPDFILYGDIYSTSSCLTFSCSCIRLEGSTINGTEETFSFEWEISNISKIESDWSRRVETAIIKLRFNSKGSGVSGIGYQNAGFEQLTFAVYDPCWSKGEEAIRSLDLKYQDLWTVTFDSDTDENVFPLGQNSLFSPKHYFPVFGENFEDIIFPKEDPDPVSISKRDVELLQPETFINDTIIDFYIKYLQNKIQPGERNRFYFFNSFFFRKLADLDKDPSSASDGRVAFQRVRRWTRKINVFEKDYIFIPVNYSLHWSLIVICHPGEMTCFKDEEIENSPRVPCILHMDSLKGSHSSLKNVIQSYLCEEWKERHSKTGNDDSSKFLDLRFVPLELPQQENLFDCGLFLLHYLELFLEEAPINFSPFKITQVSNFLSRNWFPPAEASLKRVCIQRLIYEILDDHSQKACTADGGNKYPHSHAHDMFKDEMGVEYFDYSCHSIIRHGTSFNLNADQGVETPLPPASSPSGAPYTEPGLALTELLEEGAAARASDTNFQLMAASQGPMSPIKEIEEINDQTASLPLDVEAAHQVSVLASEFPSTSYFEEQVKQNSFSGTSITESLNSLEVGAHGDHPLVEFEGSKLPDKEVKHESSSTSSEELAGCVVEDSQERNIMRVNEDTSSPPSIHGEIFVLSCSNADSAENREDDASVSKEELSELNEQDAKRPRLMHPGGERRFTRGPLKELHV</sequence>
<dbReference type="Pfam" id="PF02902">
    <property type="entry name" value="Peptidase_C48"/>
    <property type="match status" value="1"/>
</dbReference>
<feature type="domain" description="Ubiquitin-like protease family profile" evidence="8">
    <location>
        <begin position="384"/>
        <end position="578"/>
    </location>
</feature>
<evidence type="ECO:0000256" key="6">
    <source>
        <dbReference type="ARBA" id="ARBA00057729"/>
    </source>
</evidence>
<evidence type="ECO:0000313" key="10">
    <source>
        <dbReference type="Proteomes" id="UP001163823"/>
    </source>
</evidence>
<reference evidence="9" key="1">
    <citation type="journal article" date="2023" name="Science">
        <title>Elucidation of the pathway for biosynthesis of saponin adjuvants from the soapbark tree.</title>
        <authorList>
            <person name="Reed J."/>
            <person name="Orme A."/>
            <person name="El-Demerdash A."/>
            <person name="Owen C."/>
            <person name="Martin L.B.B."/>
            <person name="Misra R.C."/>
            <person name="Kikuchi S."/>
            <person name="Rejzek M."/>
            <person name="Martin A.C."/>
            <person name="Harkess A."/>
            <person name="Leebens-Mack J."/>
            <person name="Louveau T."/>
            <person name="Stephenson M.J."/>
            <person name="Osbourn A."/>
        </authorList>
    </citation>
    <scope>NUCLEOTIDE SEQUENCE</scope>
    <source>
        <strain evidence="9">S10</strain>
    </source>
</reference>
<feature type="region of interest" description="Disordered" evidence="7">
    <location>
        <begin position="170"/>
        <end position="195"/>
    </location>
</feature>
<comment type="function">
    <text evidence="6">Protease that catalyzes two essential functions in the SUMO pathway: processing of full-length SUMOs to their mature forms and deconjugation of SUMO from targeted proteins.</text>
</comment>
<evidence type="ECO:0000313" key="9">
    <source>
        <dbReference type="EMBL" id="KAJ7968305.1"/>
    </source>
</evidence>
<evidence type="ECO:0000256" key="7">
    <source>
        <dbReference type="SAM" id="MobiDB-lite"/>
    </source>
</evidence>
<name>A0AAD7M415_QUISA</name>
<dbReference type="SUPFAM" id="SSF54001">
    <property type="entry name" value="Cysteine proteinases"/>
    <property type="match status" value="1"/>
</dbReference>
<dbReference type="Proteomes" id="UP001163823">
    <property type="component" value="Chromosome 5"/>
</dbReference>